<keyword evidence="1" id="KW-0812">Transmembrane</keyword>
<sequence>MTDAAPRAAPAGTAPAAPRARRPRRAFRIVLVALLVAAGAVIAVDRAAEKDVTVSRVEKPDSVEYEAGNARYVGLIRASSRVFGRYRGHYVYVGDDPELSYGRFEYLRPNTGVRLRIETVKWEQDGVRVVFNSGHELFVPARYRDGGR</sequence>
<gene>
    <name evidence="2" type="ORF">G3I70_32735</name>
</gene>
<dbReference type="Proteomes" id="UP000475532">
    <property type="component" value="Unassembled WGS sequence"/>
</dbReference>
<organism evidence="2 3">
    <name type="scientific">Actinomadura bangladeshensis</name>
    <dbReference type="NCBI Taxonomy" id="453573"/>
    <lineage>
        <taxon>Bacteria</taxon>
        <taxon>Bacillati</taxon>
        <taxon>Actinomycetota</taxon>
        <taxon>Actinomycetes</taxon>
        <taxon>Streptosporangiales</taxon>
        <taxon>Thermomonosporaceae</taxon>
        <taxon>Actinomadura</taxon>
    </lineage>
</organism>
<keyword evidence="1" id="KW-1133">Transmembrane helix</keyword>
<dbReference type="RefSeq" id="WP_163061532.1">
    <property type="nucleotide sequence ID" value="NZ_JAAGLI010000890.1"/>
</dbReference>
<evidence type="ECO:0000313" key="2">
    <source>
        <dbReference type="EMBL" id="NEA27226.1"/>
    </source>
</evidence>
<name>A0A6L9QQ56_9ACTN</name>
<accession>A0A6L9QQ56</accession>
<comment type="caution">
    <text evidence="2">The sequence shown here is derived from an EMBL/GenBank/DDBJ whole genome shotgun (WGS) entry which is preliminary data.</text>
</comment>
<protein>
    <submittedName>
        <fullName evidence="2">Uncharacterized protein</fullName>
    </submittedName>
</protein>
<evidence type="ECO:0000313" key="3">
    <source>
        <dbReference type="Proteomes" id="UP000475532"/>
    </source>
</evidence>
<keyword evidence="1" id="KW-0472">Membrane</keyword>
<feature type="transmembrane region" description="Helical" evidence="1">
    <location>
        <begin position="26"/>
        <end position="44"/>
    </location>
</feature>
<reference evidence="2 3" key="1">
    <citation type="submission" date="2020-01" db="EMBL/GenBank/DDBJ databases">
        <title>Insect and environment-associated Actinomycetes.</title>
        <authorList>
            <person name="Currrie C."/>
            <person name="Chevrette M."/>
            <person name="Carlson C."/>
            <person name="Stubbendieck R."/>
            <person name="Wendt-Pienkowski E."/>
        </authorList>
    </citation>
    <scope>NUCLEOTIDE SEQUENCE [LARGE SCALE GENOMIC DNA]</scope>
    <source>
        <strain evidence="2 3">SID10258</strain>
    </source>
</reference>
<dbReference type="EMBL" id="JAAGLI010000890">
    <property type="protein sequence ID" value="NEA27226.1"/>
    <property type="molecule type" value="Genomic_DNA"/>
</dbReference>
<dbReference type="AlphaFoldDB" id="A0A6L9QQ56"/>
<proteinExistence type="predicted"/>
<evidence type="ECO:0000256" key="1">
    <source>
        <dbReference type="SAM" id="Phobius"/>
    </source>
</evidence>